<dbReference type="OrthoDB" id="7061608at2"/>
<comment type="caution">
    <text evidence="1">The sequence shown here is derived from an EMBL/GenBank/DDBJ whole genome shotgun (WGS) entry which is preliminary data.</text>
</comment>
<protein>
    <submittedName>
        <fullName evidence="1">Uncharacterized protein</fullName>
    </submittedName>
</protein>
<evidence type="ECO:0000313" key="1">
    <source>
        <dbReference type="EMBL" id="GAX07650.1"/>
    </source>
</evidence>
<keyword evidence="2" id="KW-1185">Reference proteome</keyword>
<name>A0A1Z5J0N0_9LACO</name>
<organism evidence="1 2">
    <name type="scientific">Secundilactobacillus silagincola</name>
    <dbReference type="NCBI Taxonomy" id="1714681"/>
    <lineage>
        <taxon>Bacteria</taxon>
        <taxon>Bacillati</taxon>
        <taxon>Bacillota</taxon>
        <taxon>Bacilli</taxon>
        <taxon>Lactobacillales</taxon>
        <taxon>Lactobacillaceae</taxon>
        <taxon>Secundilactobacillus</taxon>
    </lineage>
</organism>
<sequence>MPALIIEGHIYPSLMIPADYQVVVDKLVPRNGKQVHLNRYQPADLPQEALNREHVTVIYGDGGYLYSYNALTQPLSGALPNEKQAFAKAERVWQEIDPDYREQLEESHLLTGQERTYVNAAGKTVKIPLEWAKYANLVDSGSYEWVGFGPNGQVIEFERESYWDFSTNRQKTEMWNGDDWILARRGLGPQLPAPLPIA</sequence>
<proteinExistence type="predicted"/>
<evidence type="ECO:0000313" key="2">
    <source>
        <dbReference type="Proteomes" id="UP000223370"/>
    </source>
</evidence>
<dbReference type="AlphaFoldDB" id="A0A1Z5J0N0"/>
<accession>A0A1Z5J0N0</accession>
<reference evidence="1 2" key="1">
    <citation type="submission" date="2015-11" db="EMBL/GenBank/DDBJ databases">
        <title>Draft genome sequences of new species of the genus Lactobacillus isolated from orchardgrass silage.</title>
        <authorList>
            <person name="Tohno M."/>
            <person name="Tanizawa Y."/>
            <person name="Arita M."/>
        </authorList>
    </citation>
    <scope>NUCLEOTIDE SEQUENCE [LARGE SCALE GENOMIC DNA]</scope>
    <source>
        <strain evidence="1 2">IWT5</strain>
    </source>
</reference>
<dbReference type="Proteomes" id="UP000223370">
    <property type="component" value="Unassembled WGS sequence"/>
</dbReference>
<gene>
    <name evidence="1" type="ORF">IWT5_00800</name>
</gene>
<dbReference type="RefSeq" id="WP_098824028.1">
    <property type="nucleotide sequence ID" value="NZ_BCMJ01000003.1"/>
</dbReference>
<dbReference type="EMBL" id="BCMJ01000003">
    <property type="protein sequence ID" value="GAX07650.1"/>
    <property type="molecule type" value="Genomic_DNA"/>
</dbReference>